<name>A0A0M0L5H7_9BACI</name>
<dbReference type="PATRIC" id="fig|284581.3.peg.2259"/>
<dbReference type="Proteomes" id="UP000037558">
    <property type="component" value="Unassembled WGS sequence"/>
</dbReference>
<dbReference type="EMBL" id="LILC01000013">
    <property type="protein sequence ID" value="KOO46326.1"/>
    <property type="molecule type" value="Genomic_DNA"/>
</dbReference>
<evidence type="ECO:0000313" key="1">
    <source>
        <dbReference type="EMBL" id="KOO46326.1"/>
    </source>
</evidence>
<keyword evidence="2" id="KW-1185">Reference proteome</keyword>
<proteinExistence type="predicted"/>
<reference evidence="2" key="1">
    <citation type="submission" date="2015-08" db="EMBL/GenBank/DDBJ databases">
        <title>Fjat-14210 dsm16467.</title>
        <authorList>
            <person name="Liu B."/>
            <person name="Wang J."/>
            <person name="Zhu Y."/>
            <person name="Liu G."/>
            <person name="Chen Q."/>
            <person name="Chen Z."/>
            <person name="Lan J."/>
            <person name="Che J."/>
            <person name="Ge C."/>
            <person name="Shi H."/>
            <person name="Pan Z."/>
            <person name="Liu X."/>
        </authorList>
    </citation>
    <scope>NUCLEOTIDE SEQUENCE [LARGE SCALE GENOMIC DNA]</scope>
    <source>
        <strain evidence="2">DSM 16467</strain>
    </source>
</reference>
<organism evidence="1 2">
    <name type="scientific">Priestia koreensis</name>
    <dbReference type="NCBI Taxonomy" id="284581"/>
    <lineage>
        <taxon>Bacteria</taxon>
        <taxon>Bacillati</taxon>
        <taxon>Bacillota</taxon>
        <taxon>Bacilli</taxon>
        <taxon>Bacillales</taxon>
        <taxon>Bacillaceae</taxon>
        <taxon>Priestia</taxon>
    </lineage>
</organism>
<evidence type="ECO:0000313" key="2">
    <source>
        <dbReference type="Proteomes" id="UP000037558"/>
    </source>
</evidence>
<dbReference type="STRING" id="284581.AMD01_10795"/>
<accession>A0A0M0L5H7</accession>
<dbReference type="AlphaFoldDB" id="A0A0M0L5H7"/>
<comment type="caution">
    <text evidence="1">The sequence shown here is derived from an EMBL/GenBank/DDBJ whole genome shotgun (WGS) entry which is preliminary data.</text>
</comment>
<gene>
    <name evidence="1" type="ORF">AMD01_10795</name>
</gene>
<protein>
    <submittedName>
        <fullName evidence="1">Uncharacterized protein</fullName>
    </submittedName>
</protein>
<sequence>MINICFDNMNVNSVMNSSGIFTGSNVQLYWKTFLKNNFGFGNTIGIKNDSTGIINIVNDHDVIDGPMFLNKTCKSE</sequence>